<evidence type="ECO:0000313" key="4">
    <source>
        <dbReference type="Proteomes" id="UP001630127"/>
    </source>
</evidence>
<dbReference type="Pfam" id="PF25597">
    <property type="entry name" value="SH3_retrovirus"/>
    <property type="match status" value="1"/>
</dbReference>
<dbReference type="InterPro" id="IPR057670">
    <property type="entry name" value="SH3_retrovirus"/>
</dbReference>
<sequence length="308" mass="34929">MADEILPGGHKILEVDENMVNNKVNNGYVGHHAKFCKSKLAESNAATSSQKVNEPDEDWDAQVSFAVEECAFCCTTDKKDELALTIVNTNPINYNVDWIIDSGCSNHMIGDTRKLTNLTEYKGDRVVVTTDNSRLPMTHIGKTIILPRYNSRHVKLQHVYHVPEMKKNLLLVSQLTAFNNFVLFGPDEVKVCQNEKITGTPIMQGKRMETVYMMSTQEAYVDKARKNETADLWHARLGHVSYHKLKIMMMKSMLKGLPQLDVRDDIVCADHLRSKADKKAVQCIFVGYDNQRKGWRCLDPTSGKCYVS</sequence>
<dbReference type="AlphaFoldDB" id="A0ABD2Y5M9"/>
<dbReference type="Pfam" id="PF22936">
    <property type="entry name" value="Pol_BBD"/>
    <property type="match status" value="1"/>
</dbReference>
<accession>A0ABD2Y5M9</accession>
<dbReference type="Proteomes" id="UP001630127">
    <property type="component" value="Unassembled WGS sequence"/>
</dbReference>
<evidence type="ECO:0000259" key="1">
    <source>
        <dbReference type="Pfam" id="PF22936"/>
    </source>
</evidence>
<evidence type="ECO:0008006" key="5">
    <source>
        <dbReference type="Google" id="ProtNLM"/>
    </source>
</evidence>
<feature type="domain" description="Retroviral polymerase SH3-like" evidence="2">
    <location>
        <begin position="270"/>
        <end position="308"/>
    </location>
</feature>
<dbReference type="EMBL" id="JBJUIK010000015">
    <property type="protein sequence ID" value="KAL3502821.1"/>
    <property type="molecule type" value="Genomic_DNA"/>
</dbReference>
<comment type="caution">
    <text evidence="3">The sequence shown here is derived from an EMBL/GenBank/DDBJ whole genome shotgun (WGS) entry which is preliminary data.</text>
</comment>
<protein>
    <recommendedName>
        <fullName evidence="5">GAG-pre-integrase domain-containing protein</fullName>
    </recommendedName>
</protein>
<reference evidence="3 4" key="1">
    <citation type="submission" date="2024-11" db="EMBL/GenBank/DDBJ databases">
        <title>A near-complete genome assembly of Cinchona calisaya.</title>
        <authorList>
            <person name="Lian D.C."/>
            <person name="Zhao X.W."/>
            <person name="Wei L."/>
        </authorList>
    </citation>
    <scope>NUCLEOTIDE SEQUENCE [LARGE SCALE GENOMIC DNA]</scope>
    <source>
        <tissue evidence="3">Nenye</tissue>
    </source>
</reference>
<organism evidence="3 4">
    <name type="scientific">Cinchona calisaya</name>
    <dbReference type="NCBI Taxonomy" id="153742"/>
    <lineage>
        <taxon>Eukaryota</taxon>
        <taxon>Viridiplantae</taxon>
        <taxon>Streptophyta</taxon>
        <taxon>Embryophyta</taxon>
        <taxon>Tracheophyta</taxon>
        <taxon>Spermatophyta</taxon>
        <taxon>Magnoliopsida</taxon>
        <taxon>eudicotyledons</taxon>
        <taxon>Gunneridae</taxon>
        <taxon>Pentapetalae</taxon>
        <taxon>asterids</taxon>
        <taxon>lamiids</taxon>
        <taxon>Gentianales</taxon>
        <taxon>Rubiaceae</taxon>
        <taxon>Cinchonoideae</taxon>
        <taxon>Cinchoneae</taxon>
        <taxon>Cinchona</taxon>
    </lineage>
</organism>
<evidence type="ECO:0000259" key="2">
    <source>
        <dbReference type="Pfam" id="PF25597"/>
    </source>
</evidence>
<name>A0ABD2Y5M9_9GENT</name>
<feature type="domain" description="Retrovirus-related Pol polyprotein from transposon TNT 1-94-like beta-barrel" evidence="1">
    <location>
        <begin position="98"/>
        <end position="177"/>
    </location>
</feature>
<gene>
    <name evidence="3" type="ORF">ACH5RR_037270</name>
</gene>
<keyword evidence="4" id="KW-1185">Reference proteome</keyword>
<proteinExistence type="predicted"/>
<evidence type="ECO:0000313" key="3">
    <source>
        <dbReference type="EMBL" id="KAL3502821.1"/>
    </source>
</evidence>
<dbReference type="InterPro" id="IPR054722">
    <property type="entry name" value="PolX-like_BBD"/>
</dbReference>